<evidence type="ECO:0000313" key="3">
    <source>
        <dbReference type="Proteomes" id="UP001253637"/>
    </source>
</evidence>
<protein>
    <submittedName>
        <fullName evidence="2">Uncharacterized protein</fullName>
    </submittedName>
</protein>
<feature type="region of interest" description="Disordered" evidence="1">
    <location>
        <begin position="58"/>
        <end position="79"/>
    </location>
</feature>
<name>A0A811BPE7_9VIRU</name>
<dbReference type="Proteomes" id="UP001253637">
    <property type="component" value="Segment"/>
</dbReference>
<evidence type="ECO:0000256" key="1">
    <source>
        <dbReference type="SAM" id="MobiDB-lite"/>
    </source>
</evidence>
<accession>A0A811BPE7</accession>
<sequence length="79" mass="9140">MRAQLRARPTPTKGRLTPTLWESAVCGWLACGLSAHCRVWPQTLAQILFFLRMQNDSRRRVPDKERPPVPERKERAGSR</sequence>
<organism evidence="2 3">
    <name type="scientific">Pandoravirus japonicus</name>
    <dbReference type="NCBI Taxonomy" id="2823154"/>
    <lineage>
        <taxon>Viruses</taxon>
        <taxon>Pandoravirus</taxon>
    </lineage>
</organism>
<proteinExistence type="predicted"/>
<dbReference type="EMBL" id="LC625835">
    <property type="protein sequence ID" value="BCU02857.1"/>
    <property type="molecule type" value="Genomic_DNA"/>
</dbReference>
<reference evidence="2" key="1">
    <citation type="submission" date="2021-04" db="EMBL/GenBank/DDBJ databases">
        <title>Draft Genome Sequence of Pandoravirus japonicus, Isolated from the Sabaishi River of Niigata, Japan.</title>
        <authorList>
            <person name="Hosokawa N."/>
            <person name="Takahashi H."/>
            <person name="Aoki K."/>
            <person name="Takemura M."/>
        </authorList>
    </citation>
    <scope>NUCLEOTIDE SEQUENCE</scope>
</reference>
<evidence type="ECO:0000313" key="2">
    <source>
        <dbReference type="EMBL" id="BCU02857.1"/>
    </source>
</evidence>